<gene>
    <name evidence="2" type="ORF">VXJ25_04890</name>
</gene>
<proteinExistence type="predicted"/>
<reference evidence="2 3" key="1">
    <citation type="submission" date="2024-01" db="EMBL/GenBank/DDBJ databases">
        <title>Description of Olsenella sp. nov., isolated from pig feces.</title>
        <authorList>
            <person name="Chang Y.-H."/>
        </authorList>
    </citation>
    <scope>NUCLEOTIDE SEQUENCE [LARGE SCALE GENOMIC DNA]</scope>
    <source>
        <strain evidence="2 3">YH-ols2223</strain>
    </source>
</reference>
<dbReference type="RefSeq" id="WP_330958088.1">
    <property type="nucleotide sequence ID" value="NZ_JAZGJQ010000003.1"/>
</dbReference>
<comment type="caution">
    <text evidence="2">The sequence shown here is derived from an EMBL/GenBank/DDBJ whole genome shotgun (WGS) entry which is preliminary data.</text>
</comment>
<protein>
    <submittedName>
        <fullName evidence="2">Uncharacterized protein</fullName>
    </submittedName>
</protein>
<evidence type="ECO:0000313" key="3">
    <source>
        <dbReference type="Proteomes" id="UP001332931"/>
    </source>
</evidence>
<accession>A0ABU7R9P5</accession>
<keyword evidence="3" id="KW-1185">Reference proteome</keyword>
<evidence type="ECO:0000256" key="1">
    <source>
        <dbReference type="SAM" id="MobiDB-lite"/>
    </source>
</evidence>
<dbReference type="Proteomes" id="UP001332931">
    <property type="component" value="Unassembled WGS sequence"/>
</dbReference>
<organism evidence="2 3">
    <name type="scientific">Olsenella absiana</name>
    <dbReference type="NCBI Taxonomy" id="3115222"/>
    <lineage>
        <taxon>Bacteria</taxon>
        <taxon>Bacillati</taxon>
        <taxon>Actinomycetota</taxon>
        <taxon>Coriobacteriia</taxon>
        <taxon>Coriobacteriales</taxon>
        <taxon>Atopobiaceae</taxon>
        <taxon>Olsenella</taxon>
    </lineage>
</organism>
<name>A0ABU7R9P5_9ACTN</name>
<evidence type="ECO:0000313" key="2">
    <source>
        <dbReference type="EMBL" id="MEE6147326.1"/>
    </source>
</evidence>
<dbReference type="EMBL" id="JAZGJQ010000003">
    <property type="protein sequence ID" value="MEE6147326.1"/>
    <property type="molecule type" value="Genomic_DNA"/>
</dbReference>
<sequence>MEYLDNTGRQRLGDALKEAIGEDARLSIIASYFTVYAYGELKEELSRVRELRFVFDQPTFLRRMQSEKEPREREIKRREREIGVAGTGLELTLSNNINQRALARQVQNRPEAGDDRDLRKLCR</sequence>
<feature type="compositionally biased region" description="Basic and acidic residues" evidence="1">
    <location>
        <begin position="111"/>
        <end position="123"/>
    </location>
</feature>
<feature type="region of interest" description="Disordered" evidence="1">
    <location>
        <begin position="102"/>
        <end position="123"/>
    </location>
</feature>